<evidence type="ECO:0000313" key="3">
    <source>
        <dbReference type="EMBL" id="MFC5177473.1"/>
    </source>
</evidence>
<evidence type="ECO:0000259" key="2">
    <source>
        <dbReference type="Pfam" id="PF03734"/>
    </source>
</evidence>
<dbReference type="PANTHER" id="PTHR38589:SF1">
    <property type="entry name" value="BLR0621 PROTEIN"/>
    <property type="match status" value="1"/>
</dbReference>
<reference evidence="4" key="1">
    <citation type="journal article" date="2019" name="Int. J. Syst. Evol. Microbiol.">
        <title>The Global Catalogue of Microorganisms (GCM) 10K type strain sequencing project: providing services to taxonomists for standard genome sequencing and annotation.</title>
        <authorList>
            <consortium name="The Broad Institute Genomics Platform"/>
            <consortium name="The Broad Institute Genome Sequencing Center for Infectious Disease"/>
            <person name="Wu L."/>
            <person name="Ma J."/>
        </authorList>
    </citation>
    <scope>NUCLEOTIDE SEQUENCE [LARGE SCALE GENOMIC DNA]</scope>
    <source>
        <strain evidence="4">DFY41</strain>
    </source>
</reference>
<sequence length="248" mass="26971">MTATAALLLPGVLLLSLLSAPTTATAAPAPAPATAAPAAQTTDTVRLGGVSVRLRPGTTQVVTANHRRGYHATVRFWTRTDSGWTSVLRTRDGRTGYGGLVLATQRVQGSGKTPLGTFRLPFAFGRHAARDAWDPSYRKIRTGDYWVLDNQSDHYNRWRNKARGGFRWRLGASHPNASERLKSFPAQYEYAVATSFNRRQVRHRGGAIFLHVNGSGATAGCVGAPRPFLRRTLRLLDQGSVPVIAIGR</sequence>
<evidence type="ECO:0000256" key="1">
    <source>
        <dbReference type="SAM" id="SignalP"/>
    </source>
</evidence>
<dbReference type="Proteomes" id="UP001596087">
    <property type="component" value="Unassembled WGS sequence"/>
</dbReference>
<feature type="domain" description="L,D-TPase catalytic" evidence="2">
    <location>
        <begin position="98"/>
        <end position="240"/>
    </location>
</feature>
<evidence type="ECO:0000313" key="4">
    <source>
        <dbReference type="Proteomes" id="UP001596087"/>
    </source>
</evidence>
<feature type="signal peptide" evidence="1">
    <location>
        <begin position="1"/>
        <end position="26"/>
    </location>
</feature>
<comment type="caution">
    <text evidence="3">The sequence shown here is derived from an EMBL/GenBank/DDBJ whole genome shotgun (WGS) entry which is preliminary data.</text>
</comment>
<gene>
    <name evidence="3" type="ORF">ACFPGP_12370</name>
</gene>
<proteinExistence type="predicted"/>
<organism evidence="3 4">
    <name type="scientific">Nocardioides taihuensis</name>
    <dbReference type="NCBI Taxonomy" id="1835606"/>
    <lineage>
        <taxon>Bacteria</taxon>
        <taxon>Bacillati</taxon>
        <taxon>Actinomycetota</taxon>
        <taxon>Actinomycetes</taxon>
        <taxon>Propionibacteriales</taxon>
        <taxon>Nocardioidaceae</taxon>
        <taxon>Nocardioides</taxon>
    </lineage>
</organism>
<feature type="chain" id="PRO_5046085431" evidence="1">
    <location>
        <begin position="27"/>
        <end position="248"/>
    </location>
</feature>
<dbReference type="InterPro" id="IPR005490">
    <property type="entry name" value="LD_TPept_cat_dom"/>
</dbReference>
<keyword evidence="1" id="KW-0732">Signal</keyword>
<keyword evidence="4" id="KW-1185">Reference proteome</keyword>
<accession>A0ABW0BKD1</accession>
<name>A0ABW0BKD1_9ACTN</name>
<dbReference type="PANTHER" id="PTHR38589">
    <property type="entry name" value="BLR0621 PROTEIN"/>
    <property type="match status" value="1"/>
</dbReference>
<dbReference type="RefSeq" id="WP_378590529.1">
    <property type="nucleotide sequence ID" value="NZ_JBHSKD010000011.1"/>
</dbReference>
<protein>
    <submittedName>
        <fullName evidence="3">L,D-transpeptidase family protein</fullName>
    </submittedName>
</protein>
<dbReference type="EMBL" id="JBHSKD010000011">
    <property type="protein sequence ID" value="MFC5177473.1"/>
    <property type="molecule type" value="Genomic_DNA"/>
</dbReference>
<dbReference type="Pfam" id="PF03734">
    <property type="entry name" value="YkuD"/>
    <property type="match status" value="1"/>
</dbReference>